<evidence type="ECO:0000256" key="1">
    <source>
        <dbReference type="SAM" id="Phobius"/>
    </source>
</evidence>
<accession>R9C6L1</accession>
<name>R9C6L1_9CLOT</name>
<evidence type="ECO:0000313" key="2">
    <source>
        <dbReference type="EMBL" id="EOR24645.1"/>
    </source>
</evidence>
<dbReference type="OrthoDB" id="1956672at2"/>
<organism evidence="2 3">
    <name type="scientific">Clostridium sartagoforme AAU1</name>
    <dbReference type="NCBI Taxonomy" id="1202534"/>
    <lineage>
        <taxon>Bacteria</taxon>
        <taxon>Bacillati</taxon>
        <taxon>Bacillota</taxon>
        <taxon>Clostridia</taxon>
        <taxon>Eubacteriales</taxon>
        <taxon>Clostridiaceae</taxon>
        <taxon>Clostridium</taxon>
    </lineage>
</organism>
<dbReference type="PATRIC" id="fig|1202534.3.peg.2411"/>
<protein>
    <recommendedName>
        <fullName evidence="4">NodB homology domain-containing protein</fullName>
    </recommendedName>
</protein>
<keyword evidence="3" id="KW-1185">Reference proteome</keyword>
<dbReference type="SUPFAM" id="SSF88713">
    <property type="entry name" value="Glycoside hydrolase/deacetylase"/>
    <property type="match status" value="1"/>
</dbReference>
<dbReference type="RefSeq" id="WP_016207756.1">
    <property type="nucleotide sequence ID" value="NZ_ASRV01000147.1"/>
</dbReference>
<evidence type="ECO:0008006" key="4">
    <source>
        <dbReference type="Google" id="ProtNLM"/>
    </source>
</evidence>
<gene>
    <name evidence="2" type="ORF">A500_12154</name>
</gene>
<proteinExistence type="predicted"/>
<evidence type="ECO:0000313" key="3">
    <source>
        <dbReference type="Proteomes" id="UP000013988"/>
    </source>
</evidence>
<dbReference type="Proteomes" id="UP000013988">
    <property type="component" value="Unassembled WGS sequence"/>
</dbReference>
<dbReference type="EMBL" id="ASRV01000147">
    <property type="protein sequence ID" value="EOR24645.1"/>
    <property type="molecule type" value="Genomic_DNA"/>
</dbReference>
<reference evidence="2 3" key="1">
    <citation type="submission" date="2013-03" db="EMBL/GenBank/DDBJ databases">
        <title>Whole genome shotgun sequencing of Clostridium sartagoforme AAU1.</title>
        <authorList>
            <person name="Joshi C.G."/>
            <person name="Duggirala S.M."/>
            <person name="Nathani N.M."/>
            <person name="Bhatt V.D."/>
            <person name="Patel A.K."/>
            <person name="Pandya P.R."/>
            <person name="KaPatel J.A."/>
        </authorList>
    </citation>
    <scope>NUCLEOTIDE SEQUENCE [LARGE SCALE GENOMIC DNA]</scope>
    <source>
        <strain evidence="2 3">AAU1</strain>
    </source>
</reference>
<feature type="transmembrane region" description="Helical" evidence="1">
    <location>
        <begin position="21"/>
        <end position="41"/>
    </location>
</feature>
<dbReference type="AlphaFoldDB" id="R9C6L1"/>
<keyword evidence="1" id="KW-0472">Membrane</keyword>
<dbReference type="GO" id="GO:0005975">
    <property type="term" value="P:carbohydrate metabolic process"/>
    <property type="evidence" value="ECO:0007669"/>
    <property type="project" value="InterPro"/>
</dbReference>
<sequence>MKIIVSHDVDNLTRKEHSKDLIVIKMIIRAFLELFLFRINLFTFSSRLSCIIKNNFTNIDELVKFDVKYNTKATYFFATSNDNTLAYKAEAPKVYVQTIIKNNLNVGIHGIAFDDIQKMKDEYIRFTKIHNINDIGIRMHYLRKNNNTFSYMKNIGYLFDTTEYSPELKQPYITDEGLIEIPFHVMDSYLFQDKGLQKYNLKYAIEFTQKIIDSNYDKNIVFNINLHQEYFSNGWKDWKDWYIWLVTYCHSKKIEFISYQEVVDELTAKQNRYKEHILTK</sequence>
<keyword evidence="1" id="KW-0812">Transmembrane</keyword>
<dbReference type="Gene3D" id="3.20.20.370">
    <property type="entry name" value="Glycoside hydrolase/deacetylase"/>
    <property type="match status" value="1"/>
</dbReference>
<comment type="caution">
    <text evidence="2">The sequence shown here is derived from an EMBL/GenBank/DDBJ whole genome shotgun (WGS) entry which is preliminary data.</text>
</comment>
<keyword evidence="1" id="KW-1133">Transmembrane helix</keyword>
<dbReference type="InterPro" id="IPR011330">
    <property type="entry name" value="Glyco_hydro/deAcase_b/a-brl"/>
</dbReference>